<comment type="caution">
    <text evidence="1">The sequence shown here is derived from an EMBL/GenBank/DDBJ whole genome shotgun (WGS) entry which is preliminary data.</text>
</comment>
<proteinExistence type="predicted"/>
<dbReference type="EMBL" id="BAAALF010000102">
    <property type="protein sequence ID" value="GAA1252937.1"/>
    <property type="molecule type" value="Genomic_DNA"/>
</dbReference>
<dbReference type="InterPro" id="IPR046288">
    <property type="entry name" value="DUF6325"/>
</dbReference>
<evidence type="ECO:0000313" key="1">
    <source>
        <dbReference type="EMBL" id="GAA1252937.1"/>
    </source>
</evidence>
<gene>
    <name evidence="1" type="ORF">GCM10009665_49570</name>
</gene>
<organism evidence="1 2">
    <name type="scientific">Kitasatospora nipponensis</name>
    <dbReference type="NCBI Taxonomy" id="258049"/>
    <lineage>
        <taxon>Bacteria</taxon>
        <taxon>Bacillati</taxon>
        <taxon>Actinomycetota</taxon>
        <taxon>Actinomycetes</taxon>
        <taxon>Kitasatosporales</taxon>
        <taxon>Streptomycetaceae</taxon>
        <taxon>Kitasatospora</taxon>
    </lineage>
</organism>
<evidence type="ECO:0000313" key="2">
    <source>
        <dbReference type="Proteomes" id="UP001500037"/>
    </source>
</evidence>
<dbReference type="Proteomes" id="UP001500037">
    <property type="component" value="Unassembled WGS sequence"/>
</dbReference>
<keyword evidence="2" id="KW-1185">Reference proteome</keyword>
<sequence>MTGELNEMGPIDYVVIEFPGSRMTGEGLPLLVDLVDRGIIRIIDLTFLKKELDGSVVALEIADMTGDGELDLAVFEGAASGLLGADDLDEASAALQPGNSAGVIVYENLWAAPFAAALRRGGAQLVASGRIPLQDLAAALDTLESDAG</sequence>
<name>A0ABN1WKD9_9ACTN</name>
<reference evidence="1 2" key="1">
    <citation type="journal article" date="2019" name="Int. J. Syst. Evol. Microbiol.">
        <title>The Global Catalogue of Microorganisms (GCM) 10K type strain sequencing project: providing services to taxonomists for standard genome sequencing and annotation.</title>
        <authorList>
            <consortium name="The Broad Institute Genomics Platform"/>
            <consortium name="The Broad Institute Genome Sequencing Center for Infectious Disease"/>
            <person name="Wu L."/>
            <person name="Ma J."/>
        </authorList>
    </citation>
    <scope>NUCLEOTIDE SEQUENCE [LARGE SCALE GENOMIC DNA]</scope>
    <source>
        <strain evidence="1 2">JCM 13004</strain>
    </source>
</reference>
<protein>
    <submittedName>
        <fullName evidence="1">DUF1269 domain-containing protein</fullName>
    </submittedName>
</protein>
<accession>A0ABN1WKD9</accession>
<dbReference type="Pfam" id="PF19850">
    <property type="entry name" value="DUF6325"/>
    <property type="match status" value="1"/>
</dbReference>